<gene>
    <name evidence="1" type="ORF">JF537_04290</name>
</gene>
<name>A0A8I1MDQ8_9BACI</name>
<sequence length="156" mass="18090">MSLENMISNLKEIRFWAHEDDSIEVLEEILNELSQTADNTVIRELCSAFHDEIDEPSIIGDLIETIFYVIERNGIEEGLYELIEGMSNILPQAKYCAKRLYRSLLATDDFIVPFINVLRKVTLPQKIEVINILKEISDKQPKQYLEKVNFISEKVV</sequence>
<dbReference type="EMBL" id="JAEMWV010000002">
    <property type="protein sequence ID" value="MBN8250798.1"/>
    <property type="molecule type" value="Genomic_DNA"/>
</dbReference>
<accession>A0A8I1MDQ8</accession>
<dbReference type="AlphaFoldDB" id="A0A8I1MDQ8"/>
<comment type="caution">
    <text evidence="1">The sequence shown here is derived from an EMBL/GenBank/DDBJ whole genome shotgun (WGS) entry which is preliminary data.</text>
</comment>
<protein>
    <recommendedName>
        <fullName evidence="3">Immunity protein 30 domain-containing protein</fullName>
    </recommendedName>
</protein>
<evidence type="ECO:0000313" key="1">
    <source>
        <dbReference type="EMBL" id="MBN8250798.1"/>
    </source>
</evidence>
<proteinExistence type="predicted"/>
<evidence type="ECO:0000313" key="2">
    <source>
        <dbReference type="Proteomes" id="UP000664578"/>
    </source>
</evidence>
<dbReference type="RefSeq" id="WP_206782203.1">
    <property type="nucleotide sequence ID" value="NZ_CM125968.1"/>
</dbReference>
<dbReference type="Proteomes" id="UP000664578">
    <property type="component" value="Unassembled WGS sequence"/>
</dbReference>
<evidence type="ECO:0008006" key="3">
    <source>
        <dbReference type="Google" id="ProtNLM"/>
    </source>
</evidence>
<organism evidence="1 2">
    <name type="scientific">Priestia flexa</name>
    <dbReference type="NCBI Taxonomy" id="86664"/>
    <lineage>
        <taxon>Bacteria</taxon>
        <taxon>Bacillati</taxon>
        <taxon>Bacillota</taxon>
        <taxon>Bacilli</taxon>
        <taxon>Bacillales</taxon>
        <taxon>Bacillaceae</taxon>
        <taxon>Priestia</taxon>
    </lineage>
</organism>
<reference evidence="1" key="1">
    <citation type="submission" date="2020-12" db="EMBL/GenBank/DDBJ databases">
        <title>PHA producing bacteria isolated from mangrove.</title>
        <authorList>
            <person name="Zheng W."/>
            <person name="Yu S."/>
            <person name="Huang Y."/>
        </authorList>
    </citation>
    <scope>NUCLEOTIDE SEQUENCE</scope>
    <source>
        <strain evidence="1">GN22-4</strain>
    </source>
</reference>